<keyword evidence="6" id="KW-1185">Reference proteome</keyword>
<accession>A0A2I0A632</accession>
<comment type="similarity">
    <text evidence="1">Belongs to the FMO family.</text>
</comment>
<dbReference type="Proteomes" id="UP000236161">
    <property type="component" value="Unassembled WGS sequence"/>
</dbReference>
<dbReference type="AlphaFoldDB" id="A0A2I0A632"/>
<proteinExistence type="inferred from homology"/>
<dbReference type="EC" id="1.14.13.168" evidence="3"/>
<dbReference type="STRING" id="1088818.A0A2I0A632"/>
<protein>
    <recommendedName>
        <fullName evidence="3">indole-3-pyruvate monooxygenase</fullName>
        <ecNumber evidence="3">1.14.13.168</ecNumber>
    </recommendedName>
</protein>
<reference evidence="5 6" key="1">
    <citation type="journal article" date="2017" name="Nature">
        <title>The Apostasia genome and the evolution of orchids.</title>
        <authorList>
            <person name="Zhang G.Q."/>
            <person name="Liu K.W."/>
            <person name="Li Z."/>
            <person name="Lohaus R."/>
            <person name="Hsiao Y.Y."/>
            <person name="Niu S.C."/>
            <person name="Wang J.Y."/>
            <person name="Lin Y.C."/>
            <person name="Xu Q."/>
            <person name="Chen L.J."/>
            <person name="Yoshida K."/>
            <person name="Fujiwara S."/>
            <person name="Wang Z.W."/>
            <person name="Zhang Y.Q."/>
            <person name="Mitsuda N."/>
            <person name="Wang M."/>
            <person name="Liu G.H."/>
            <person name="Pecoraro L."/>
            <person name="Huang H.X."/>
            <person name="Xiao X.J."/>
            <person name="Lin M."/>
            <person name="Wu X.Y."/>
            <person name="Wu W.L."/>
            <person name="Chen Y.Y."/>
            <person name="Chang S.B."/>
            <person name="Sakamoto S."/>
            <person name="Ohme-Takagi M."/>
            <person name="Yagi M."/>
            <person name="Zeng S.J."/>
            <person name="Shen C.Y."/>
            <person name="Yeh C.M."/>
            <person name="Luo Y.B."/>
            <person name="Tsai W.C."/>
            <person name="Van de Peer Y."/>
            <person name="Liu Z.J."/>
        </authorList>
    </citation>
    <scope>NUCLEOTIDE SEQUENCE [LARGE SCALE GENOMIC DNA]</scope>
    <source>
        <strain evidence="6">cv. Shenzhen</strain>
        <tissue evidence="5">Stem</tissue>
    </source>
</reference>
<dbReference type="PRINTS" id="PR00368">
    <property type="entry name" value="FADPNR"/>
</dbReference>
<name>A0A2I0A632_9ASPA</name>
<dbReference type="PANTHER" id="PTHR43539">
    <property type="entry name" value="FLAVIN-BINDING MONOOXYGENASE-LIKE PROTEIN (AFU_ORTHOLOGUE AFUA_4G09220)"/>
    <property type="match status" value="1"/>
</dbReference>
<sequence length="392" mass="42952">MSQTHSSFSTTAVVVGAGPAGLAAGACLSSLSVPFLILERDNSPAPLWRHRTYHRLHLHLPKQFCQLPLLPIPSSAPTFVSVADFLRYLDSYAAAFRLGPHLRLRRRVDSAEFDATAGRWSISSFNLETGEVEEYGSRFLVVATGENDKPVVPHDVPGLDRFSGEAIHSNRFRSGKSYEGLAVLVVGSGNSGMEIACDLAENGSRPAIVVRSAMHLVTKEIWAFGILLKKYLPIGMVDSIVLMLCYIWLGSTSKYGLHRPSKGPFYLKDHSPAYPVIDAGTYKRIKSGDIEVLPAISSVEGEDVKFVNGKERRYDAIILATGYRSAIKNWLKGDDYLIGDDGMAMQEYPKHWKGKNGLYCCGLARRGLYGAAEDALSIANDISNLLLNDRSA</sequence>
<evidence type="ECO:0000256" key="1">
    <source>
        <dbReference type="ARBA" id="ARBA00009183"/>
    </source>
</evidence>
<dbReference type="OrthoDB" id="66881at2759"/>
<dbReference type="Gene3D" id="3.50.50.60">
    <property type="entry name" value="FAD/NAD(P)-binding domain"/>
    <property type="match status" value="1"/>
</dbReference>
<dbReference type="Pfam" id="PF13738">
    <property type="entry name" value="Pyr_redox_3"/>
    <property type="match status" value="1"/>
</dbReference>
<keyword evidence="5" id="KW-0670">Pyruvate</keyword>
<keyword evidence="5" id="KW-0503">Monooxygenase</keyword>
<dbReference type="InterPro" id="IPR036188">
    <property type="entry name" value="FAD/NAD-bd_sf"/>
</dbReference>
<evidence type="ECO:0000313" key="6">
    <source>
        <dbReference type="Proteomes" id="UP000236161"/>
    </source>
</evidence>
<evidence type="ECO:0000256" key="2">
    <source>
        <dbReference type="ARBA" id="ARBA00023002"/>
    </source>
</evidence>
<comment type="catalytic activity">
    <reaction evidence="4">
        <text>indole-3-pyruvate + NADPH + O2 + H(+) = (indol-3-yl)acetate + CO2 + NADP(+) + H2O</text>
        <dbReference type="Rhea" id="RHEA:34331"/>
        <dbReference type="ChEBI" id="CHEBI:15377"/>
        <dbReference type="ChEBI" id="CHEBI:15378"/>
        <dbReference type="ChEBI" id="CHEBI:15379"/>
        <dbReference type="ChEBI" id="CHEBI:16526"/>
        <dbReference type="ChEBI" id="CHEBI:17640"/>
        <dbReference type="ChEBI" id="CHEBI:30854"/>
        <dbReference type="ChEBI" id="CHEBI:57783"/>
        <dbReference type="ChEBI" id="CHEBI:58349"/>
        <dbReference type="EC" id="1.14.13.168"/>
    </reaction>
</comment>
<dbReference type="GO" id="GO:0050660">
    <property type="term" value="F:flavin adenine dinucleotide binding"/>
    <property type="evidence" value="ECO:0007669"/>
    <property type="project" value="InterPro"/>
</dbReference>
<evidence type="ECO:0000256" key="4">
    <source>
        <dbReference type="ARBA" id="ARBA00047707"/>
    </source>
</evidence>
<evidence type="ECO:0000256" key="3">
    <source>
        <dbReference type="ARBA" id="ARBA00039148"/>
    </source>
</evidence>
<dbReference type="PANTHER" id="PTHR43539:SF42">
    <property type="entry name" value="OS01G0273800 PROTEIN"/>
    <property type="match status" value="1"/>
</dbReference>
<dbReference type="GO" id="GO:0103075">
    <property type="term" value="F:indole-3-pyruvate monooxygenase activity"/>
    <property type="evidence" value="ECO:0007669"/>
    <property type="project" value="UniProtKB-EC"/>
</dbReference>
<organism evidence="5 6">
    <name type="scientific">Apostasia shenzhenica</name>
    <dbReference type="NCBI Taxonomy" id="1088818"/>
    <lineage>
        <taxon>Eukaryota</taxon>
        <taxon>Viridiplantae</taxon>
        <taxon>Streptophyta</taxon>
        <taxon>Embryophyta</taxon>
        <taxon>Tracheophyta</taxon>
        <taxon>Spermatophyta</taxon>
        <taxon>Magnoliopsida</taxon>
        <taxon>Liliopsida</taxon>
        <taxon>Asparagales</taxon>
        <taxon>Orchidaceae</taxon>
        <taxon>Apostasioideae</taxon>
        <taxon>Apostasia</taxon>
    </lineage>
</organism>
<dbReference type="InterPro" id="IPR050982">
    <property type="entry name" value="Auxin_biosynth/cation_transpt"/>
</dbReference>
<dbReference type="InterPro" id="IPR000960">
    <property type="entry name" value="Flavin_mOase"/>
</dbReference>
<dbReference type="PRINTS" id="PR00411">
    <property type="entry name" value="PNDRDTASEI"/>
</dbReference>
<dbReference type="GO" id="GO:0050661">
    <property type="term" value="F:NADP binding"/>
    <property type="evidence" value="ECO:0007669"/>
    <property type="project" value="InterPro"/>
</dbReference>
<dbReference type="SUPFAM" id="SSF51905">
    <property type="entry name" value="FAD/NAD(P)-binding domain"/>
    <property type="match status" value="2"/>
</dbReference>
<evidence type="ECO:0000313" key="5">
    <source>
        <dbReference type="EMBL" id="PKA51008.1"/>
    </source>
</evidence>
<gene>
    <name evidence="5" type="primary">YUC10</name>
    <name evidence="5" type="ORF">AXF42_Ash007665</name>
</gene>
<dbReference type="PIRSF" id="PIRSF000332">
    <property type="entry name" value="FMO"/>
    <property type="match status" value="1"/>
</dbReference>
<dbReference type="EMBL" id="KZ452015">
    <property type="protein sequence ID" value="PKA51008.1"/>
    <property type="molecule type" value="Genomic_DNA"/>
</dbReference>
<keyword evidence="2 5" id="KW-0560">Oxidoreductase</keyword>